<evidence type="ECO:0000259" key="6">
    <source>
        <dbReference type="Pfam" id="PF01386"/>
    </source>
</evidence>
<gene>
    <name evidence="5" type="primary">rplY</name>
    <name evidence="5" type="synonym">ctc</name>
    <name evidence="8" type="ORF">A9A59_1336</name>
</gene>
<dbReference type="Proteomes" id="UP000223071">
    <property type="component" value="Unassembled WGS sequence"/>
</dbReference>
<keyword evidence="9" id="KW-1185">Reference proteome</keyword>
<organism evidence="8 9">
    <name type="scientific">Tepidiforma thermophila (strain KCTC 52669 / CGMCC 1.13589 / G233)</name>
    <dbReference type="NCBI Taxonomy" id="2761530"/>
    <lineage>
        <taxon>Bacteria</taxon>
        <taxon>Bacillati</taxon>
        <taxon>Chloroflexota</taxon>
        <taxon>Tepidiformia</taxon>
        <taxon>Tepidiformales</taxon>
        <taxon>Tepidiformaceae</taxon>
        <taxon>Tepidiforma</taxon>
    </lineage>
</organism>
<proteinExistence type="inferred from homology"/>
<keyword evidence="3 5" id="KW-0689">Ribosomal protein</keyword>
<dbReference type="GO" id="GO:0008097">
    <property type="term" value="F:5S rRNA binding"/>
    <property type="evidence" value="ECO:0007669"/>
    <property type="project" value="InterPro"/>
</dbReference>
<keyword evidence="4 5" id="KW-0687">Ribonucleoprotein</keyword>
<dbReference type="CDD" id="cd00495">
    <property type="entry name" value="Ribosomal_L25_TL5_CTC"/>
    <property type="match status" value="1"/>
</dbReference>
<sequence length="194" mass="20779">MAERVTIEAAPRTVLGKKVKQLRAEGRLPANVYGKAIPSRAIEIDARQFARTIKSAGLRAMIELKVAGETEPRYVILRGIARAHGTGEPIHVDFFQVDPERPITANVPLRLVGEAPAVRDLAGTLLPGIEIVSVRCRPLDIPDTIPVDIAPLKGFDSVLTVGDITPPPGVEILTDPSVVVATVAKPRIRGQRGG</sequence>
<dbReference type="Gene3D" id="2.40.240.10">
    <property type="entry name" value="Ribosomal Protein L25, Chain P"/>
    <property type="match status" value="1"/>
</dbReference>
<dbReference type="InterPro" id="IPR020930">
    <property type="entry name" value="Ribosomal_uL5_bac-type"/>
</dbReference>
<dbReference type="SUPFAM" id="SSF50715">
    <property type="entry name" value="Ribosomal protein L25-like"/>
    <property type="match status" value="1"/>
</dbReference>
<dbReference type="EMBL" id="PDJQ01000001">
    <property type="protein sequence ID" value="PFG74128.1"/>
    <property type="molecule type" value="Genomic_DNA"/>
</dbReference>
<dbReference type="NCBIfam" id="TIGR00731">
    <property type="entry name" value="bL25_bact_ctc"/>
    <property type="match status" value="1"/>
</dbReference>
<dbReference type="InterPro" id="IPR020056">
    <property type="entry name" value="Rbsml_bL25/Gln-tRNA_synth_N"/>
</dbReference>
<dbReference type="GO" id="GO:0022625">
    <property type="term" value="C:cytosolic large ribosomal subunit"/>
    <property type="evidence" value="ECO:0007669"/>
    <property type="project" value="TreeGrafter"/>
</dbReference>
<evidence type="ECO:0000256" key="2">
    <source>
        <dbReference type="ARBA" id="ARBA00022884"/>
    </source>
</evidence>
<evidence type="ECO:0000256" key="3">
    <source>
        <dbReference type="ARBA" id="ARBA00022980"/>
    </source>
</evidence>
<dbReference type="PANTHER" id="PTHR33284">
    <property type="entry name" value="RIBOSOMAL PROTEIN L25/GLN-TRNA SYNTHETASE, ANTI-CODON-BINDING DOMAIN-CONTAINING PROTEIN"/>
    <property type="match status" value="1"/>
</dbReference>
<dbReference type="InterPro" id="IPR037121">
    <property type="entry name" value="Ribosomal_bL25_C"/>
</dbReference>
<comment type="subunit">
    <text evidence="5">Part of the 50S ribosomal subunit; part of the 5S rRNA/L5/L18/L25 subcomplex. Contacts the 5S rRNA. Binds to the 5S rRNA independently of L5 and L18.</text>
</comment>
<evidence type="ECO:0000256" key="4">
    <source>
        <dbReference type="ARBA" id="ARBA00023274"/>
    </source>
</evidence>
<evidence type="ECO:0000256" key="5">
    <source>
        <dbReference type="HAMAP-Rule" id="MF_01334"/>
    </source>
</evidence>
<accession>A0A2A9HEA0</accession>
<comment type="caution">
    <text evidence="8">The sequence shown here is derived from an EMBL/GenBank/DDBJ whole genome shotgun (WGS) entry which is preliminary data.</text>
</comment>
<dbReference type="GO" id="GO:0006412">
    <property type="term" value="P:translation"/>
    <property type="evidence" value="ECO:0007669"/>
    <property type="project" value="UniProtKB-UniRule"/>
</dbReference>
<feature type="domain" description="Large ribosomal subunit protein bL25 beta" evidence="7">
    <location>
        <begin position="103"/>
        <end position="187"/>
    </location>
</feature>
<keyword evidence="2 5" id="KW-0694">RNA-binding</keyword>
<dbReference type="Gene3D" id="2.170.120.20">
    <property type="entry name" value="Ribosomal protein L25, beta domain"/>
    <property type="match status" value="1"/>
</dbReference>
<feature type="domain" description="Large ribosomal subunit protein bL25 L25" evidence="6">
    <location>
        <begin position="7"/>
        <end position="94"/>
    </location>
</feature>
<dbReference type="PANTHER" id="PTHR33284:SF1">
    <property type="entry name" value="RIBOSOMAL PROTEIN L25_GLN-TRNA SYNTHETASE, ANTI-CODON-BINDING DOMAIN-CONTAINING PROTEIN"/>
    <property type="match status" value="1"/>
</dbReference>
<comment type="function">
    <text evidence="5">This is one of the proteins that binds to the 5S RNA in the ribosome where it forms part of the central protuberance.</text>
</comment>
<keyword evidence="1 5" id="KW-0699">rRNA-binding</keyword>
<dbReference type="InterPro" id="IPR029751">
    <property type="entry name" value="Ribosomal_L25_dom"/>
</dbReference>
<evidence type="ECO:0000313" key="8">
    <source>
        <dbReference type="EMBL" id="PFG74128.1"/>
    </source>
</evidence>
<dbReference type="InterPro" id="IPR001021">
    <property type="entry name" value="Ribosomal_bL25_long"/>
</dbReference>
<dbReference type="AlphaFoldDB" id="A0A2A9HEA0"/>
<dbReference type="InterPro" id="IPR011035">
    <property type="entry name" value="Ribosomal_bL25/Gln-tRNA_synth"/>
</dbReference>
<dbReference type="GO" id="GO:0003735">
    <property type="term" value="F:structural constituent of ribosome"/>
    <property type="evidence" value="ECO:0007669"/>
    <property type="project" value="InterPro"/>
</dbReference>
<name>A0A2A9HEA0_TEPT2</name>
<dbReference type="HAMAP" id="MF_01334">
    <property type="entry name" value="Ribosomal_bL25_CTC"/>
    <property type="match status" value="1"/>
</dbReference>
<reference evidence="8 9" key="1">
    <citation type="submission" date="2017-09" db="EMBL/GenBank/DDBJ databases">
        <title>Sequencing the genomes of two abundant thermophiles in Great Basin hot springs: Thermocrinis jamiesonii and novel Chloroflexi Thermoflexus hugenholtzii.</title>
        <authorList>
            <person name="Hedlund B."/>
        </authorList>
    </citation>
    <scope>NUCLEOTIDE SEQUENCE [LARGE SCALE GENOMIC DNA]</scope>
    <source>
        <strain evidence="8 9">G233</strain>
    </source>
</reference>
<comment type="similarity">
    <text evidence="5">Belongs to the bacterial ribosomal protein bL25 family. CTC subfamily.</text>
</comment>
<protein>
    <recommendedName>
        <fullName evidence="5">Large ribosomal subunit protein bL25</fullName>
    </recommendedName>
    <alternativeName>
        <fullName evidence="5">General stress protein CTC</fullName>
    </alternativeName>
</protein>
<dbReference type="Pfam" id="PF14693">
    <property type="entry name" value="Ribosomal_TL5_C"/>
    <property type="match status" value="1"/>
</dbReference>
<evidence type="ECO:0000259" key="7">
    <source>
        <dbReference type="Pfam" id="PF14693"/>
    </source>
</evidence>
<dbReference type="RefSeq" id="WP_098503538.1">
    <property type="nucleotide sequence ID" value="NZ_PDJQ01000001.1"/>
</dbReference>
<evidence type="ECO:0000313" key="9">
    <source>
        <dbReference type="Proteomes" id="UP000223071"/>
    </source>
</evidence>
<dbReference type="Pfam" id="PF01386">
    <property type="entry name" value="Ribosomal_L25p"/>
    <property type="match status" value="1"/>
</dbReference>
<evidence type="ECO:0000256" key="1">
    <source>
        <dbReference type="ARBA" id="ARBA00022730"/>
    </source>
</evidence>
<dbReference type="InterPro" id="IPR020057">
    <property type="entry name" value="Ribosomal_bL25_b-dom"/>
</dbReference>